<dbReference type="AlphaFoldDB" id="A0A238YWT5"/>
<evidence type="ECO:0008006" key="5">
    <source>
        <dbReference type="Google" id="ProtNLM"/>
    </source>
</evidence>
<name>A0A238YWT5_9PROT</name>
<dbReference type="Proteomes" id="UP000198305">
    <property type="component" value="Unassembled WGS sequence"/>
</dbReference>
<organism evidence="3 4">
    <name type="scientific">Methylobacillus rhizosphaerae</name>
    <dbReference type="NCBI Taxonomy" id="551994"/>
    <lineage>
        <taxon>Bacteria</taxon>
        <taxon>Pseudomonadati</taxon>
        <taxon>Pseudomonadota</taxon>
        <taxon>Betaproteobacteria</taxon>
        <taxon>Nitrosomonadales</taxon>
        <taxon>Methylophilaceae</taxon>
        <taxon>Methylobacillus</taxon>
    </lineage>
</organism>
<keyword evidence="2" id="KW-0732">Signal</keyword>
<sequence length="201" mass="22706">MNHQHLYALVFFAFLLSACAHQKQPLPKPATSTSSNVLEASSPSVIPSTTSGTQQKSIPIVTLLEFASDFPESSQDSQRKELAQTLQKISDTPDNLYQKFKAATIYSIPGSRLRDTGKAQPLLDELSRIKHLNKAEYGLLAILREHASETTRLNQLIREEQKRAEENQQKATNLQRKLDELKQIERSMMQKSLKDSNRSNK</sequence>
<feature type="chain" id="PRO_5012353561" description="YfhG lipoprotein" evidence="2">
    <location>
        <begin position="23"/>
        <end position="201"/>
    </location>
</feature>
<dbReference type="RefSeq" id="WP_089375027.1">
    <property type="nucleotide sequence ID" value="NZ_FZOA01000003.1"/>
</dbReference>
<proteinExistence type="predicted"/>
<gene>
    <name evidence="3" type="ORF">SAMN05192560_0901</name>
</gene>
<keyword evidence="4" id="KW-1185">Reference proteome</keyword>
<evidence type="ECO:0000313" key="4">
    <source>
        <dbReference type="Proteomes" id="UP000198305"/>
    </source>
</evidence>
<dbReference type="EMBL" id="FZOA01000003">
    <property type="protein sequence ID" value="SNR75567.1"/>
    <property type="molecule type" value="Genomic_DNA"/>
</dbReference>
<accession>A0A238YWT5</accession>
<feature type="coiled-coil region" evidence="1">
    <location>
        <begin position="150"/>
        <end position="191"/>
    </location>
</feature>
<evidence type="ECO:0000256" key="2">
    <source>
        <dbReference type="SAM" id="SignalP"/>
    </source>
</evidence>
<protein>
    <recommendedName>
        <fullName evidence="5">YfhG lipoprotein</fullName>
    </recommendedName>
</protein>
<keyword evidence="1" id="KW-0175">Coiled coil</keyword>
<evidence type="ECO:0000256" key="1">
    <source>
        <dbReference type="SAM" id="Coils"/>
    </source>
</evidence>
<feature type="signal peptide" evidence="2">
    <location>
        <begin position="1"/>
        <end position="22"/>
    </location>
</feature>
<reference evidence="4" key="1">
    <citation type="submission" date="2017-06" db="EMBL/GenBank/DDBJ databases">
        <authorList>
            <person name="Varghese N."/>
            <person name="Submissions S."/>
        </authorList>
    </citation>
    <scope>NUCLEOTIDE SEQUENCE [LARGE SCALE GENOMIC DNA]</scope>
    <source>
        <strain evidence="4">Ca-68</strain>
    </source>
</reference>
<evidence type="ECO:0000313" key="3">
    <source>
        <dbReference type="EMBL" id="SNR75567.1"/>
    </source>
</evidence>
<dbReference type="OrthoDB" id="8537400at2"/>